<protein>
    <submittedName>
        <fullName evidence="1">Uncharacterized protein</fullName>
    </submittedName>
</protein>
<dbReference type="EMBL" id="CATNWA010015972">
    <property type="protein sequence ID" value="CAI9588617.1"/>
    <property type="molecule type" value="Genomic_DNA"/>
</dbReference>
<evidence type="ECO:0000313" key="2">
    <source>
        <dbReference type="Proteomes" id="UP001162483"/>
    </source>
</evidence>
<sequence length="41" mass="4963">MTVGSMYRRGVWRYDSEPYVQERSVEGMTLSSMYRRGVWRV</sequence>
<comment type="caution">
    <text evidence="1">The sequence shown here is derived from an EMBL/GenBank/DDBJ whole genome shotgun (WGS) entry which is preliminary data.</text>
</comment>
<evidence type="ECO:0000313" key="1">
    <source>
        <dbReference type="EMBL" id="CAI9588617.1"/>
    </source>
</evidence>
<dbReference type="Proteomes" id="UP001162483">
    <property type="component" value="Unassembled WGS sequence"/>
</dbReference>
<name>A0ABN9EWK6_9NEOB</name>
<reference evidence="1" key="1">
    <citation type="submission" date="2023-05" db="EMBL/GenBank/DDBJ databases">
        <authorList>
            <person name="Stuckert A."/>
        </authorList>
    </citation>
    <scope>NUCLEOTIDE SEQUENCE</scope>
</reference>
<accession>A0ABN9EWK6</accession>
<organism evidence="1 2">
    <name type="scientific">Staurois parvus</name>
    <dbReference type="NCBI Taxonomy" id="386267"/>
    <lineage>
        <taxon>Eukaryota</taxon>
        <taxon>Metazoa</taxon>
        <taxon>Chordata</taxon>
        <taxon>Craniata</taxon>
        <taxon>Vertebrata</taxon>
        <taxon>Euteleostomi</taxon>
        <taxon>Amphibia</taxon>
        <taxon>Batrachia</taxon>
        <taxon>Anura</taxon>
        <taxon>Neobatrachia</taxon>
        <taxon>Ranoidea</taxon>
        <taxon>Ranidae</taxon>
        <taxon>Staurois</taxon>
    </lineage>
</organism>
<proteinExistence type="predicted"/>
<gene>
    <name evidence="1" type="ORF">SPARVUS_LOCUS10768798</name>
</gene>
<keyword evidence="2" id="KW-1185">Reference proteome</keyword>